<dbReference type="AlphaFoldDB" id="V9HLQ3"/>
<dbReference type="STRING" id="641147.HMPREF9021_01046"/>
<reference evidence="1 2" key="2">
    <citation type="submission" date="2011-10" db="EMBL/GenBank/DDBJ databases">
        <title>The Genome Sequence of Simonsiella muelleri ATCC 29453.</title>
        <authorList>
            <consortium name="The Broad Institute Genome Sequencing Platform"/>
            <consortium name="The Broad Institute Genome Sequencing Center for Infectious Disease"/>
            <person name="Earl A."/>
            <person name="Ward D."/>
            <person name="Feldgarden M."/>
            <person name="Gevers D."/>
            <person name="Izard J."/>
            <person name="Baranova O.V."/>
            <person name="Blanton J.M."/>
            <person name="Tanner A.C."/>
            <person name="Dewhirst F."/>
            <person name="Young S.K."/>
            <person name="Zeng Q."/>
            <person name="Gargeya S."/>
            <person name="Fitzgerald M."/>
            <person name="Haas B."/>
            <person name="Abouelleil A."/>
            <person name="Alvarado L."/>
            <person name="Arachchi H.M."/>
            <person name="Berlin A."/>
            <person name="Brown A."/>
            <person name="Chapman S.B."/>
            <person name="Chen Z."/>
            <person name="Dunbar C."/>
            <person name="Freedman E."/>
            <person name="Gearin G."/>
            <person name="Goldberg J."/>
            <person name="Griggs A."/>
            <person name="Gujja S."/>
            <person name="Heiman D."/>
            <person name="Howarth C."/>
            <person name="Larson L."/>
            <person name="Lui A."/>
            <person name="MacDonald P.J.P."/>
            <person name="Montmayeur A."/>
            <person name="Murphy C."/>
            <person name="Neiman D."/>
            <person name="Pearson M."/>
            <person name="Priest M."/>
            <person name="Roberts A."/>
            <person name="Saif S."/>
            <person name="Shea T."/>
            <person name="Shenoy N."/>
            <person name="Sisk P."/>
            <person name="Stolte C."/>
            <person name="Sykes S."/>
            <person name="Wortman J."/>
            <person name="Nusbaum C."/>
            <person name="Birren B."/>
        </authorList>
    </citation>
    <scope>NUCLEOTIDE SEQUENCE [LARGE SCALE GENOMIC DNA]</scope>
    <source>
        <strain evidence="1 2">ATCC 29453</strain>
    </source>
</reference>
<sequence>MNFQDYLNTFPSIDHLSRLDVCDEQGNVIHTIPAVAGKLGSLKLYHALARQFDGKLNAQSATQGIEWFAEHVADAQANSGKHPNIDLLLHVQQQGLNYRLVSHS</sequence>
<dbReference type="eggNOG" id="COG4390">
    <property type="taxonomic scope" value="Bacteria"/>
</dbReference>
<accession>V9HLQ3</accession>
<dbReference type="EMBL" id="ADCY02000034">
    <property type="protein sequence ID" value="EFG31212.1"/>
    <property type="molecule type" value="Genomic_DNA"/>
</dbReference>
<dbReference type="HOGENOM" id="CLU_152519_0_0_4"/>
<protein>
    <recommendedName>
        <fullName evidence="3">DUF2322 family protein</fullName>
    </recommendedName>
</protein>
<gene>
    <name evidence="1" type="ORF">HMPREF9021_01046</name>
</gene>
<dbReference type="PIRSF" id="PIRSF019302">
    <property type="entry name" value="UCP019302"/>
    <property type="match status" value="1"/>
</dbReference>
<evidence type="ECO:0000313" key="2">
    <source>
        <dbReference type="Proteomes" id="UP000017813"/>
    </source>
</evidence>
<dbReference type="Proteomes" id="UP000017813">
    <property type="component" value="Unassembled WGS sequence"/>
</dbReference>
<dbReference type="OrthoDB" id="7596112at2"/>
<evidence type="ECO:0000313" key="1">
    <source>
        <dbReference type="EMBL" id="EFG31212.1"/>
    </source>
</evidence>
<dbReference type="InterPro" id="IPR016755">
    <property type="entry name" value="UCP019302"/>
</dbReference>
<name>V9HLQ3_9NEIS</name>
<evidence type="ECO:0008006" key="3">
    <source>
        <dbReference type="Google" id="ProtNLM"/>
    </source>
</evidence>
<dbReference type="KEGG" id="smur:BWP33_05300"/>
<proteinExistence type="predicted"/>
<reference evidence="1 2" key="1">
    <citation type="submission" date="2010-03" db="EMBL/GenBank/DDBJ databases">
        <authorList>
            <consortium name="The Broad Institute Genome Sequencing Platform"/>
            <person name="Ward D."/>
            <person name="Earl A."/>
            <person name="Feldgarden M."/>
            <person name="Gevers D."/>
            <person name="Young S."/>
            <person name="Zeng Q."/>
            <person name="Koehrsen M."/>
            <person name="Alvarado L."/>
            <person name="Berlin A.M."/>
            <person name="Borenstein D."/>
            <person name="Chapman S.B."/>
            <person name="Chen Z."/>
            <person name="Engels R."/>
            <person name="Freedman E."/>
            <person name="Gellesch M."/>
            <person name="Goldberg J."/>
            <person name="Griggs A."/>
            <person name="Gujja S."/>
            <person name="Heilman E.R."/>
            <person name="Heiman D.I."/>
            <person name="Hepburn T.A."/>
            <person name="Howarth C."/>
            <person name="Jen D."/>
            <person name="Larson L."/>
            <person name="Mehta T."/>
            <person name="Park D."/>
            <person name="Pearson M."/>
            <person name="Richards J."/>
            <person name="Roberts A."/>
            <person name="Saif S."/>
            <person name="Shea T.D."/>
            <person name="Shenoy N."/>
            <person name="Sisk P."/>
            <person name="Stolte C."/>
            <person name="Sykes S.N."/>
            <person name="Walk T."/>
            <person name="White J."/>
            <person name="Yandava C."/>
            <person name="Izard J."/>
            <person name="Baranova O.V."/>
            <person name="Blanton J.M."/>
            <person name="Tanner A.C."/>
            <person name="Dewhirst F."/>
            <person name="Haas B."/>
            <person name="Nusbaum C."/>
            <person name="Birren B."/>
        </authorList>
    </citation>
    <scope>NUCLEOTIDE SEQUENCE [LARGE SCALE GENOMIC DNA]</scope>
    <source>
        <strain evidence="1 2">ATCC 29453</strain>
    </source>
</reference>
<dbReference type="RefSeq" id="WP_002642021.1">
    <property type="nucleotide sequence ID" value="NZ_CP019448.1"/>
</dbReference>
<comment type="caution">
    <text evidence="1">The sequence shown here is derived from an EMBL/GenBank/DDBJ whole genome shotgun (WGS) entry which is preliminary data.</text>
</comment>
<dbReference type="Pfam" id="PF10084">
    <property type="entry name" value="DUF2322"/>
    <property type="match status" value="1"/>
</dbReference>
<keyword evidence="2" id="KW-1185">Reference proteome</keyword>
<organism evidence="1 2">
    <name type="scientific">Simonsiella muelleri ATCC 29453</name>
    <dbReference type="NCBI Taxonomy" id="641147"/>
    <lineage>
        <taxon>Bacteria</taxon>
        <taxon>Pseudomonadati</taxon>
        <taxon>Pseudomonadota</taxon>
        <taxon>Betaproteobacteria</taxon>
        <taxon>Neisseriales</taxon>
        <taxon>Neisseriaceae</taxon>
        <taxon>Simonsiella</taxon>
    </lineage>
</organism>